<dbReference type="PANTHER" id="PTHR11176">
    <property type="entry name" value="BOULE-RELATED"/>
    <property type="match status" value="1"/>
</dbReference>
<protein>
    <submittedName>
        <fullName evidence="11">Protein boule-like</fullName>
    </submittedName>
</protein>
<dbReference type="InterPro" id="IPR000504">
    <property type="entry name" value="RRM_dom"/>
</dbReference>
<dbReference type="InterPro" id="IPR034988">
    <property type="entry name" value="DAZ_BOULE_RRM"/>
</dbReference>
<evidence type="ECO:0000313" key="11">
    <source>
        <dbReference type="EMBL" id="KAK3908089.1"/>
    </source>
</evidence>
<dbReference type="GO" id="GO:0008494">
    <property type="term" value="F:translation activator activity"/>
    <property type="evidence" value="ECO:0007669"/>
    <property type="project" value="TreeGrafter"/>
</dbReference>
<feature type="region of interest" description="Disordered" evidence="9">
    <location>
        <begin position="303"/>
        <end position="367"/>
    </location>
</feature>
<feature type="compositionally biased region" description="Low complexity" evidence="9">
    <location>
        <begin position="541"/>
        <end position="553"/>
    </location>
</feature>
<dbReference type="SUPFAM" id="SSF54928">
    <property type="entry name" value="RNA-binding domain, RBD"/>
    <property type="match status" value="1"/>
</dbReference>
<dbReference type="PANTHER" id="PTHR11176:SF57">
    <property type="entry name" value="PROTEIN BOULE"/>
    <property type="match status" value="1"/>
</dbReference>
<keyword evidence="5" id="KW-0810">Translation regulation</keyword>
<dbReference type="GO" id="GO:0003730">
    <property type="term" value="F:mRNA 3'-UTR binding"/>
    <property type="evidence" value="ECO:0007669"/>
    <property type="project" value="TreeGrafter"/>
</dbReference>
<evidence type="ECO:0000256" key="5">
    <source>
        <dbReference type="ARBA" id="ARBA00022845"/>
    </source>
</evidence>
<feature type="domain" description="RRM" evidence="10">
    <location>
        <begin position="66"/>
        <end position="143"/>
    </location>
</feature>
<feature type="compositionally biased region" description="Low complexity" evidence="9">
    <location>
        <begin position="303"/>
        <end position="312"/>
    </location>
</feature>
<accession>A0AAE1L6X8</accession>
<evidence type="ECO:0000313" key="12">
    <source>
        <dbReference type="Proteomes" id="UP001219518"/>
    </source>
</evidence>
<dbReference type="GO" id="GO:0030154">
    <property type="term" value="P:cell differentiation"/>
    <property type="evidence" value="ECO:0007669"/>
    <property type="project" value="UniProtKB-KW"/>
</dbReference>
<feature type="compositionally biased region" description="Low complexity" evidence="9">
    <location>
        <begin position="410"/>
        <end position="430"/>
    </location>
</feature>
<comment type="subcellular location">
    <subcellularLocation>
        <location evidence="1">Cytoplasm</location>
    </subcellularLocation>
</comment>
<dbReference type="Gene3D" id="3.30.70.330">
    <property type="match status" value="1"/>
</dbReference>
<keyword evidence="3" id="KW-0963">Cytoplasm</keyword>
<evidence type="ECO:0000256" key="4">
    <source>
        <dbReference type="ARBA" id="ARBA00022782"/>
    </source>
</evidence>
<name>A0AAE1L6X8_9NEOP</name>
<keyword evidence="4" id="KW-0221">Differentiation</keyword>
<dbReference type="InterPro" id="IPR035979">
    <property type="entry name" value="RBD_domain_sf"/>
</dbReference>
<dbReference type="GO" id="GO:0051321">
    <property type="term" value="P:meiotic cell cycle"/>
    <property type="evidence" value="ECO:0007669"/>
    <property type="project" value="UniProtKB-ARBA"/>
</dbReference>
<sequence>MHLASIVSLLPKASANMNSYYNGVPHSSSVSEISTAPPSPVSCSTTNPSATSPASSSRHGGVIIPNRVFVGGIASNTTETELQELFSQFGNIQEIKIISDRGGACKGYGFVTFETEEEAKKVQHQPDSIVLKERRLNIAPAVMKQQPFARAYDIAPSSLLYHNGTTYTYQNGMAFFTAQTTQTPYASREAALYSAPFGANQTTPNQPYPQIMYAPYTPPVQYLAAGQQYQYPMPNSSEGHIPLQQAPPPIPSEYPSLLLPPPHQFMPYMLVDGVFDYFKATSQYIYAPPGALNGALNNALNGLGSSSQSPSPGYGPPSAPGPHGADLYYSNGINHPTSVPLPHQPMYSIEPTPAHSEDWNPEPRQAPTPVVSLRKLHQEGSVEEMEITRTPPKKSFPPGGPRPRSRRPGRSAPAPSQGSGRGPGRSSLGAILSGQRSASSPHLPSTPNSCLHRSTSLSPSNQVTPAYSSNRQAHSHPHQHPRQSYVPRGGGGGGRSNMRNSGPRTHMGSARGPPHNSHHNESNRSSTPNQILGSVPSNGQTSSSKSTTAPKTSGESVNGIKNSSSAGTSPSPNISQKQEKVPDQGGAGDGATICHALPLSPPNTPVPVETGASITTGGSDGDVCQKMKALAL</sequence>
<dbReference type="FunFam" id="3.30.70.330:FF:000167">
    <property type="entry name" value="protein boule-like isoform X1"/>
    <property type="match status" value="1"/>
</dbReference>
<dbReference type="GO" id="GO:0005737">
    <property type="term" value="C:cytoplasm"/>
    <property type="evidence" value="ECO:0007669"/>
    <property type="project" value="UniProtKB-SubCell"/>
</dbReference>
<feature type="region of interest" description="Disordered" evidence="9">
    <location>
        <begin position="28"/>
        <end position="59"/>
    </location>
</feature>
<reference evidence="11" key="1">
    <citation type="submission" date="2021-07" db="EMBL/GenBank/DDBJ databases">
        <authorList>
            <person name="Catto M.A."/>
            <person name="Jacobson A."/>
            <person name="Kennedy G."/>
            <person name="Labadie P."/>
            <person name="Hunt B.G."/>
            <person name="Srinivasan R."/>
        </authorList>
    </citation>
    <scope>NUCLEOTIDE SEQUENCE</scope>
    <source>
        <strain evidence="11">PL_HMW_Pooled</strain>
        <tissue evidence="11">Head</tissue>
    </source>
</reference>
<dbReference type="GO" id="GO:0007283">
    <property type="term" value="P:spermatogenesis"/>
    <property type="evidence" value="ECO:0007669"/>
    <property type="project" value="UniProtKB-KW"/>
</dbReference>
<dbReference type="GO" id="GO:0070935">
    <property type="term" value="P:3'-UTR-mediated mRNA stabilization"/>
    <property type="evidence" value="ECO:0007669"/>
    <property type="project" value="TreeGrafter"/>
</dbReference>
<evidence type="ECO:0000256" key="3">
    <source>
        <dbReference type="ARBA" id="ARBA00022490"/>
    </source>
</evidence>
<keyword evidence="7 8" id="KW-0694">RNA-binding</keyword>
<feature type="compositionally biased region" description="Polar residues" evidence="9">
    <location>
        <begin position="554"/>
        <end position="576"/>
    </location>
</feature>
<feature type="compositionally biased region" description="Polar residues" evidence="9">
    <location>
        <begin position="434"/>
        <end position="472"/>
    </location>
</feature>
<evidence type="ECO:0000256" key="1">
    <source>
        <dbReference type="ARBA" id="ARBA00004496"/>
    </source>
</evidence>
<organism evidence="11 12">
    <name type="scientific">Frankliniella fusca</name>
    <dbReference type="NCBI Taxonomy" id="407009"/>
    <lineage>
        <taxon>Eukaryota</taxon>
        <taxon>Metazoa</taxon>
        <taxon>Ecdysozoa</taxon>
        <taxon>Arthropoda</taxon>
        <taxon>Hexapoda</taxon>
        <taxon>Insecta</taxon>
        <taxon>Pterygota</taxon>
        <taxon>Neoptera</taxon>
        <taxon>Paraneoptera</taxon>
        <taxon>Thysanoptera</taxon>
        <taxon>Terebrantia</taxon>
        <taxon>Thripoidea</taxon>
        <taxon>Thripidae</taxon>
        <taxon>Frankliniella</taxon>
    </lineage>
</organism>
<dbReference type="PROSITE" id="PS50102">
    <property type="entry name" value="RRM"/>
    <property type="match status" value="1"/>
</dbReference>
<dbReference type="CDD" id="cd12412">
    <property type="entry name" value="RRM_DAZL_BOULE"/>
    <property type="match status" value="1"/>
</dbReference>
<dbReference type="Proteomes" id="UP001219518">
    <property type="component" value="Unassembled WGS sequence"/>
</dbReference>
<dbReference type="SMART" id="SM00360">
    <property type="entry name" value="RRM"/>
    <property type="match status" value="1"/>
</dbReference>
<dbReference type="Pfam" id="PF00076">
    <property type="entry name" value="RRM_1"/>
    <property type="match status" value="1"/>
</dbReference>
<evidence type="ECO:0000256" key="2">
    <source>
        <dbReference type="ARBA" id="ARBA00022473"/>
    </source>
</evidence>
<dbReference type="InterPro" id="IPR012677">
    <property type="entry name" value="Nucleotide-bd_a/b_plait_sf"/>
</dbReference>
<evidence type="ECO:0000256" key="9">
    <source>
        <dbReference type="SAM" id="MobiDB-lite"/>
    </source>
</evidence>
<feature type="region of interest" description="Disordered" evidence="9">
    <location>
        <begin position="380"/>
        <end position="622"/>
    </location>
</feature>
<keyword evidence="6" id="KW-0744">Spermatogenesis</keyword>
<evidence type="ECO:0000259" key="10">
    <source>
        <dbReference type="PROSITE" id="PS50102"/>
    </source>
</evidence>
<keyword evidence="12" id="KW-1185">Reference proteome</keyword>
<gene>
    <name evidence="11" type="ORF">KUF71_003221</name>
</gene>
<comment type="caution">
    <text evidence="11">The sequence shown here is derived from an EMBL/GenBank/DDBJ whole genome shotgun (WGS) entry which is preliminary data.</text>
</comment>
<reference evidence="11" key="2">
    <citation type="journal article" date="2023" name="BMC Genomics">
        <title>Pest status, molecular evolution, and epigenetic factors derived from the genome assembly of Frankliniella fusca, a thysanopteran phytovirus vector.</title>
        <authorList>
            <person name="Catto M.A."/>
            <person name="Labadie P.E."/>
            <person name="Jacobson A.L."/>
            <person name="Kennedy G.G."/>
            <person name="Srinivasan R."/>
            <person name="Hunt B.G."/>
        </authorList>
    </citation>
    <scope>NUCLEOTIDE SEQUENCE</scope>
    <source>
        <strain evidence="11">PL_HMW_Pooled</strain>
    </source>
</reference>
<keyword evidence="2" id="KW-0217">Developmental protein</keyword>
<dbReference type="EMBL" id="JAHWGI010000027">
    <property type="protein sequence ID" value="KAK3908089.1"/>
    <property type="molecule type" value="Genomic_DNA"/>
</dbReference>
<feature type="compositionally biased region" description="Polar residues" evidence="9">
    <location>
        <begin position="527"/>
        <end position="540"/>
    </location>
</feature>
<proteinExistence type="predicted"/>
<feature type="compositionally biased region" description="Low complexity" evidence="9">
    <location>
        <begin position="42"/>
        <end position="57"/>
    </location>
</feature>
<evidence type="ECO:0000256" key="8">
    <source>
        <dbReference type="PROSITE-ProRule" id="PRU00176"/>
    </source>
</evidence>
<dbReference type="GO" id="GO:0045948">
    <property type="term" value="P:positive regulation of translational initiation"/>
    <property type="evidence" value="ECO:0007669"/>
    <property type="project" value="TreeGrafter"/>
</dbReference>
<evidence type="ECO:0000256" key="6">
    <source>
        <dbReference type="ARBA" id="ARBA00022871"/>
    </source>
</evidence>
<evidence type="ECO:0000256" key="7">
    <source>
        <dbReference type="ARBA" id="ARBA00022884"/>
    </source>
</evidence>
<dbReference type="AlphaFoldDB" id="A0AAE1L6X8"/>